<dbReference type="InterPro" id="IPR025965">
    <property type="entry name" value="FlgD/Vpr_Ig-like"/>
</dbReference>
<dbReference type="InterPro" id="IPR026444">
    <property type="entry name" value="Secre_tail"/>
</dbReference>
<evidence type="ECO:0000259" key="1">
    <source>
        <dbReference type="Pfam" id="PF13860"/>
    </source>
</evidence>
<name>A0A381TYE2_9ZZZZ</name>
<reference evidence="2" key="1">
    <citation type="submission" date="2018-05" db="EMBL/GenBank/DDBJ databases">
        <authorList>
            <person name="Lanie J.A."/>
            <person name="Ng W.-L."/>
            <person name="Kazmierczak K.M."/>
            <person name="Andrzejewski T.M."/>
            <person name="Davidsen T.M."/>
            <person name="Wayne K.J."/>
            <person name="Tettelin H."/>
            <person name="Glass J.I."/>
            <person name="Rusch D."/>
            <person name="Podicherti R."/>
            <person name="Tsui H.-C.T."/>
            <person name="Winkler M.E."/>
        </authorList>
    </citation>
    <scope>NUCLEOTIDE SEQUENCE</scope>
</reference>
<protein>
    <recommendedName>
        <fullName evidence="1">FlgD/Vpr Ig-like domain-containing protein</fullName>
    </recommendedName>
</protein>
<dbReference type="NCBIfam" id="TIGR04183">
    <property type="entry name" value="Por_Secre_tail"/>
    <property type="match status" value="1"/>
</dbReference>
<organism evidence="2">
    <name type="scientific">marine metagenome</name>
    <dbReference type="NCBI Taxonomy" id="408172"/>
    <lineage>
        <taxon>unclassified sequences</taxon>
        <taxon>metagenomes</taxon>
        <taxon>ecological metagenomes</taxon>
    </lineage>
</organism>
<sequence length="87" mass="9922">DNFPNPFNPETQIRFSMGGQENVKLVIYDVMGRQVRSLLNGESYTPGFHVVNWNGLDNRGQKVPSGMYIYRIKAGDFIADKKMLLVK</sequence>
<dbReference type="Pfam" id="PF13860">
    <property type="entry name" value="FlgD_ig"/>
    <property type="match status" value="1"/>
</dbReference>
<evidence type="ECO:0000313" key="2">
    <source>
        <dbReference type="EMBL" id="SVA19173.1"/>
    </source>
</evidence>
<gene>
    <name evidence="2" type="ORF">METZ01_LOCUS72027</name>
</gene>
<feature type="non-terminal residue" evidence="2">
    <location>
        <position position="1"/>
    </location>
</feature>
<dbReference type="Gene3D" id="2.60.40.4070">
    <property type="match status" value="1"/>
</dbReference>
<dbReference type="EMBL" id="UINC01005115">
    <property type="protein sequence ID" value="SVA19173.1"/>
    <property type="molecule type" value="Genomic_DNA"/>
</dbReference>
<dbReference type="AlphaFoldDB" id="A0A381TYE2"/>
<feature type="domain" description="FlgD/Vpr Ig-like" evidence="1">
    <location>
        <begin position="20"/>
        <end position="74"/>
    </location>
</feature>
<proteinExistence type="predicted"/>
<accession>A0A381TYE2</accession>